<dbReference type="EMBL" id="SBHS01000003">
    <property type="protein sequence ID" value="TWU77250.1"/>
    <property type="molecule type" value="Genomic_DNA"/>
</dbReference>
<protein>
    <submittedName>
        <fullName evidence="1">Uncharacterized protein</fullName>
    </submittedName>
</protein>
<reference evidence="2" key="1">
    <citation type="submission" date="2018-12" db="EMBL/GenBank/DDBJ databases">
        <title>The complete genome of Metarhizium rileyi, a key fungal pathogen of Lepidoptera.</title>
        <authorList>
            <person name="Binneck E."/>
            <person name="Lastra C.C.L."/>
            <person name="Sosa-Gomez D.R."/>
        </authorList>
    </citation>
    <scope>NUCLEOTIDE SEQUENCE [LARGE SCALE GENOMIC DNA]</scope>
    <source>
        <strain evidence="2">Cep018-CH2</strain>
    </source>
</reference>
<proteinExistence type="predicted"/>
<evidence type="ECO:0000313" key="1">
    <source>
        <dbReference type="EMBL" id="TWU77250.1"/>
    </source>
</evidence>
<organism evidence="1 2">
    <name type="scientific">Metarhizium rileyi (strain RCEF 4871)</name>
    <name type="common">Nomuraea rileyi</name>
    <dbReference type="NCBI Taxonomy" id="1649241"/>
    <lineage>
        <taxon>Eukaryota</taxon>
        <taxon>Fungi</taxon>
        <taxon>Dikarya</taxon>
        <taxon>Ascomycota</taxon>
        <taxon>Pezizomycotina</taxon>
        <taxon>Sordariomycetes</taxon>
        <taxon>Hypocreomycetidae</taxon>
        <taxon>Hypocreales</taxon>
        <taxon>Clavicipitaceae</taxon>
        <taxon>Metarhizium</taxon>
    </lineage>
</organism>
<accession>A0A5C6GHZ4</accession>
<dbReference type="AlphaFoldDB" id="A0A5C6GHZ4"/>
<evidence type="ECO:0000313" key="2">
    <source>
        <dbReference type="Proteomes" id="UP000317257"/>
    </source>
</evidence>
<comment type="caution">
    <text evidence="1">The sequence shown here is derived from an EMBL/GenBank/DDBJ whole genome shotgun (WGS) entry which is preliminary data.</text>
</comment>
<gene>
    <name evidence="1" type="ORF">ED733_002469</name>
</gene>
<sequence>MPLHDNLNQSHYASLSSCTFRLDLFPPFRAEFFVMISIGIGWRVTERGPRLRDYTTLQIPSHQVLLRSIQKDVQIKILFNGFRGHPISLCSPLALEISFVSGAVRVITKKMFWVNPIFTLLV</sequence>
<dbReference type="Proteomes" id="UP000317257">
    <property type="component" value="Unassembled WGS sequence"/>
</dbReference>
<name>A0A5C6GHZ4_METRR</name>